<dbReference type="AlphaFoldDB" id="A0ABC8UDG9"/>
<dbReference type="Proteomes" id="UP001642360">
    <property type="component" value="Unassembled WGS sequence"/>
</dbReference>
<accession>A0ABC8UDG9</accession>
<sequence>MVLSGTEVYKELGDTSCELEDPTCAEKKTQLVDGLGSGCCALCLKVILRGTKQLGDLKAPGPDLQVEGKYAG</sequence>
<proteinExistence type="predicted"/>
<evidence type="ECO:0000313" key="2">
    <source>
        <dbReference type="Proteomes" id="UP001642360"/>
    </source>
</evidence>
<evidence type="ECO:0000313" key="1">
    <source>
        <dbReference type="EMBL" id="CAK9177076.1"/>
    </source>
</evidence>
<protein>
    <recommendedName>
        <fullName evidence="3">HMA domain-containing protein</fullName>
    </recommendedName>
</protein>
<comment type="caution">
    <text evidence="1">The sequence shown here is derived from an EMBL/GenBank/DDBJ whole genome shotgun (WGS) entry which is preliminary data.</text>
</comment>
<reference evidence="1 2" key="1">
    <citation type="submission" date="2024-02" db="EMBL/GenBank/DDBJ databases">
        <authorList>
            <person name="Vignale AGUSTIN F."/>
            <person name="Sosa J E."/>
            <person name="Modenutti C."/>
        </authorList>
    </citation>
    <scope>NUCLEOTIDE SEQUENCE [LARGE SCALE GENOMIC DNA]</scope>
</reference>
<organism evidence="1 2">
    <name type="scientific">Ilex paraguariensis</name>
    <name type="common">yerba mate</name>
    <dbReference type="NCBI Taxonomy" id="185542"/>
    <lineage>
        <taxon>Eukaryota</taxon>
        <taxon>Viridiplantae</taxon>
        <taxon>Streptophyta</taxon>
        <taxon>Embryophyta</taxon>
        <taxon>Tracheophyta</taxon>
        <taxon>Spermatophyta</taxon>
        <taxon>Magnoliopsida</taxon>
        <taxon>eudicotyledons</taxon>
        <taxon>Gunneridae</taxon>
        <taxon>Pentapetalae</taxon>
        <taxon>asterids</taxon>
        <taxon>campanulids</taxon>
        <taxon>Aquifoliales</taxon>
        <taxon>Aquifoliaceae</taxon>
        <taxon>Ilex</taxon>
    </lineage>
</organism>
<evidence type="ECO:0008006" key="3">
    <source>
        <dbReference type="Google" id="ProtNLM"/>
    </source>
</evidence>
<name>A0ABC8UDG9_9AQUA</name>
<dbReference type="EMBL" id="CAUOFW020006958">
    <property type="protein sequence ID" value="CAK9177076.1"/>
    <property type="molecule type" value="Genomic_DNA"/>
</dbReference>
<gene>
    <name evidence="1" type="ORF">ILEXP_LOCUS46942</name>
</gene>
<keyword evidence="2" id="KW-1185">Reference proteome</keyword>